<evidence type="ECO:0000259" key="1">
    <source>
        <dbReference type="Pfam" id="PF16313"/>
    </source>
</evidence>
<keyword evidence="4" id="KW-0378">Hydrolase</keyword>
<dbReference type="PANTHER" id="PTHR38478:SF1">
    <property type="entry name" value="ZINC DEPENDENT METALLOPROTEASE DOMAIN LIPOPROTEIN"/>
    <property type="match status" value="1"/>
</dbReference>
<comment type="caution">
    <text evidence="4">The sequence shown here is derived from an EMBL/GenBank/DDBJ whole genome shotgun (WGS) entry which is preliminary data.</text>
</comment>
<gene>
    <name evidence="4" type="ORF">H8S64_07315</name>
</gene>
<feature type="domain" description="EcxA zinc-binding" evidence="1">
    <location>
        <begin position="421"/>
        <end position="727"/>
    </location>
</feature>
<keyword evidence="5" id="KW-1185">Reference proteome</keyword>
<dbReference type="Pfam" id="PF17148">
    <property type="entry name" value="DUF5117"/>
    <property type="match status" value="1"/>
</dbReference>
<dbReference type="Gene3D" id="3.40.390.10">
    <property type="entry name" value="Collagenase (Catalytic Domain)"/>
    <property type="match status" value="1"/>
</dbReference>
<dbReference type="InterPro" id="IPR032534">
    <property type="entry name" value="EcxA_zinc-bd"/>
</dbReference>
<dbReference type="Pfam" id="PF16313">
    <property type="entry name" value="DUF4953"/>
    <property type="match status" value="1"/>
</dbReference>
<dbReference type="GO" id="GO:0008237">
    <property type="term" value="F:metallopeptidase activity"/>
    <property type="evidence" value="ECO:0007669"/>
    <property type="project" value="UniProtKB-KW"/>
</dbReference>
<dbReference type="CDD" id="cd04276">
    <property type="entry name" value="ZnMc_MMP_like_2"/>
    <property type="match status" value="1"/>
</dbReference>
<evidence type="ECO:0000313" key="4">
    <source>
        <dbReference type="EMBL" id="MBC5620901.1"/>
    </source>
</evidence>
<feature type="domain" description="DUF5118" evidence="3">
    <location>
        <begin position="34"/>
        <end position="82"/>
    </location>
</feature>
<feature type="domain" description="DUF5117" evidence="2">
    <location>
        <begin position="101"/>
        <end position="289"/>
    </location>
</feature>
<dbReference type="InterPro" id="IPR033428">
    <property type="entry name" value="DUF5118"/>
</dbReference>
<evidence type="ECO:0000259" key="2">
    <source>
        <dbReference type="Pfam" id="PF17148"/>
    </source>
</evidence>
<accession>A0ABR7CZ08</accession>
<reference evidence="4 5" key="1">
    <citation type="submission" date="2020-08" db="EMBL/GenBank/DDBJ databases">
        <title>Genome public.</title>
        <authorList>
            <person name="Liu C."/>
            <person name="Sun Q."/>
        </authorList>
    </citation>
    <scope>NUCLEOTIDE SEQUENCE [LARGE SCALE GENOMIC DNA]</scope>
    <source>
        <strain evidence="4 5">NSJ-56</strain>
    </source>
</reference>
<dbReference type="RefSeq" id="WP_186975562.1">
    <property type="nucleotide sequence ID" value="NZ_JACOOH010000003.1"/>
</dbReference>
<protein>
    <submittedName>
        <fullName evidence="4">Zinc-dependent metalloprotease</fullName>
    </submittedName>
</protein>
<dbReference type="InterPro" id="IPR033413">
    <property type="entry name" value="DUF5117"/>
</dbReference>
<name>A0ABR7CZ08_9BACT</name>
<dbReference type="InterPro" id="IPR034032">
    <property type="entry name" value="Zn_MMP-like_bac"/>
</dbReference>
<evidence type="ECO:0000313" key="5">
    <source>
        <dbReference type="Proteomes" id="UP000646484"/>
    </source>
</evidence>
<evidence type="ECO:0000259" key="3">
    <source>
        <dbReference type="Pfam" id="PF17162"/>
    </source>
</evidence>
<proteinExistence type="predicted"/>
<sequence>MRNKTIYLLVIVLLLPCVGMARKKREDKKAKEDTPYERLFKDKAVETMKGLITIHRVDEKVYFEIPFGVFGREMLLGSTITEITSNLFGSVGEKPFEPLHVVFMQDDSAKVSLRQVNAIHSTSTERYRQRIKESTVPGIIESFEVSAYSPDSTAVVIDVTRFLMSDKEELGPFTPWMPILSMSRDMKMEKQFKNQQSRIGTAKAFDDNFSVQSSLTYEMSVRDNRFYYLYKLPFTVVMTRSFVLLPEEPMRPRFADPRIGIFIGGRYAYDEGEKTRINYHINRWRLEPKDEAAYRRGELVEPVKPIVFHVDNAFPESWKKHVREGVEEWQAAFERIGFKNAIIAVDFPTDDPEFDPDNLKYSCVRYSPSPVANAMGPSWTDPRSGEIIQANISVYHNLIQLVRDWRFLQTSPADPAARKVEMDEEMLGDCIRYVISHEVGHTLGFMHNMAASAAVPTDSLRSPSYTRTYGTTMSIMDYARNNYVAQPGDAERGVRVTPPALGVYDYFLIRWAYTPLLDAKSSREEVPVLDKWISERSGDPVYRYGKQQFYGYLDPSSFEEDLGDDAVKSATYGVKNLKYVLANLHEWTGEDDKDFSFRRNMYNELLYQYIRYMNHVLVNVGGIHVNERYDGDGLPYFSIVPKEKQRRALRFMLEQTRDAGWVDDKDFQARMPIMGTYAQVLQDIALKAIFNRAALVAFGAKYTGEESPYTAEEYFEDIHGFVFAPTREGKELSGAEKKLQMALLSELISGSGVESGKIGGGGNVGISDAYRIAVPREIAEKSRAAYGLVGEFDTEMTRARWLRQAETCPSAKVRGFGWRVELPIMNYPMEPLYLSTLKKTHALLKSKADTGSDANRRHYALLLHKVEQALGQ</sequence>
<dbReference type="EMBL" id="JACOOH010000003">
    <property type="protein sequence ID" value="MBC5620901.1"/>
    <property type="molecule type" value="Genomic_DNA"/>
</dbReference>
<dbReference type="Pfam" id="PF17162">
    <property type="entry name" value="DUF5118"/>
    <property type="match status" value="1"/>
</dbReference>
<keyword evidence="4" id="KW-0645">Protease</keyword>
<dbReference type="InterPro" id="IPR024079">
    <property type="entry name" value="MetalloPept_cat_dom_sf"/>
</dbReference>
<keyword evidence="4" id="KW-0482">Metalloprotease</keyword>
<organism evidence="4 5">
    <name type="scientific">Butyricimonas hominis</name>
    <dbReference type="NCBI Taxonomy" id="2763032"/>
    <lineage>
        <taxon>Bacteria</taxon>
        <taxon>Pseudomonadati</taxon>
        <taxon>Bacteroidota</taxon>
        <taxon>Bacteroidia</taxon>
        <taxon>Bacteroidales</taxon>
        <taxon>Odoribacteraceae</taxon>
        <taxon>Butyricimonas</taxon>
    </lineage>
</organism>
<dbReference type="Proteomes" id="UP000646484">
    <property type="component" value="Unassembled WGS sequence"/>
</dbReference>
<dbReference type="SUPFAM" id="SSF55486">
    <property type="entry name" value="Metalloproteases ('zincins'), catalytic domain"/>
    <property type="match status" value="1"/>
</dbReference>
<dbReference type="PANTHER" id="PTHR38478">
    <property type="entry name" value="PEPTIDASE M1A AND M12B"/>
    <property type="match status" value="1"/>
</dbReference>